<dbReference type="Proteomes" id="UP000682733">
    <property type="component" value="Unassembled WGS sequence"/>
</dbReference>
<feature type="region of interest" description="Disordered" evidence="1">
    <location>
        <begin position="92"/>
        <end position="122"/>
    </location>
</feature>
<dbReference type="InterPro" id="IPR050704">
    <property type="entry name" value="Peptidase_C85-like"/>
</dbReference>
<name>A0A814CAB6_9BILA</name>
<dbReference type="Proteomes" id="UP000681722">
    <property type="component" value="Unassembled WGS sequence"/>
</dbReference>
<proteinExistence type="predicted"/>
<feature type="compositionally biased region" description="Basic and acidic residues" evidence="1">
    <location>
        <begin position="162"/>
        <end position="171"/>
    </location>
</feature>
<organism evidence="3 7">
    <name type="scientific">Didymodactylos carnosus</name>
    <dbReference type="NCBI Taxonomy" id="1234261"/>
    <lineage>
        <taxon>Eukaryota</taxon>
        <taxon>Metazoa</taxon>
        <taxon>Spiralia</taxon>
        <taxon>Gnathifera</taxon>
        <taxon>Rotifera</taxon>
        <taxon>Eurotatoria</taxon>
        <taxon>Bdelloidea</taxon>
        <taxon>Philodinida</taxon>
        <taxon>Philodinidae</taxon>
        <taxon>Didymodactylos</taxon>
    </lineage>
</organism>
<dbReference type="EMBL" id="CAJNOK010019296">
    <property type="protein sequence ID" value="CAF1297096.1"/>
    <property type="molecule type" value="Genomic_DNA"/>
</dbReference>
<dbReference type="InterPro" id="IPR038765">
    <property type="entry name" value="Papain-like_cys_pep_sf"/>
</dbReference>
<accession>A0A814CAB6</accession>
<dbReference type="OrthoDB" id="9975306at2759"/>
<evidence type="ECO:0000259" key="2">
    <source>
        <dbReference type="PROSITE" id="PS50802"/>
    </source>
</evidence>
<dbReference type="EMBL" id="CAJOBA010040872">
    <property type="protein sequence ID" value="CAF4102464.1"/>
    <property type="molecule type" value="Genomic_DNA"/>
</dbReference>
<dbReference type="Proteomes" id="UP000677228">
    <property type="component" value="Unassembled WGS sequence"/>
</dbReference>
<feature type="compositionally biased region" description="Polar residues" evidence="1">
    <location>
        <begin position="92"/>
        <end position="108"/>
    </location>
</feature>
<comment type="caution">
    <text evidence="3">The sequence shown here is derived from an EMBL/GenBank/DDBJ whole genome shotgun (WGS) entry which is preliminary data.</text>
</comment>
<dbReference type="GO" id="GO:0016579">
    <property type="term" value="P:protein deubiquitination"/>
    <property type="evidence" value="ECO:0007669"/>
    <property type="project" value="TreeGrafter"/>
</dbReference>
<dbReference type="SUPFAM" id="SSF54001">
    <property type="entry name" value="Cysteine proteinases"/>
    <property type="match status" value="1"/>
</dbReference>
<dbReference type="AlphaFoldDB" id="A0A814CAB6"/>
<evidence type="ECO:0000313" key="6">
    <source>
        <dbReference type="EMBL" id="CAF4102464.1"/>
    </source>
</evidence>
<dbReference type="Gene3D" id="3.90.70.80">
    <property type="match status" value="1"/>
</dbReference>
<evidence type="ECO:0000313" key="7">
    <source>
        <dbReference type="Proteomes" id="UP000663829"/>
    </source>
</evidence>
<evidence type="ECO:0000256" key="1">
    <source>
        <dbReference type="SAM" id="MobiDB-lite"/>
    </source>
</evidence>
<dbReference type="GO" id="GO:0004843">
    <property type="term" value="F:cysteine-type deubiquitinase activity"/>
    <property type="evidence" value="ECO:0007669"/>
    <property type="project" value="TreeGrafter"/>
</dbReference>
<gene>
    <name evidence="3" type="ORF">GPM918_LOCUS10557</name>
    <name evidence="4" type="ORF">OVA965_LOCUS28352</name>
    <name evidence="5" type="ORF">SRO942_LOCUS10558</name>
    <name evidence="6" type="ORF">TMI583_LOCUS29105</name>
</gene>
<feature type="region of interest" description="Disordered" evidence="1">
    <location>
        <begin position="147"/>
        <end position="171"/>
    </location>
</feature>
<dbReference type="Proteomes" id="UP000663829">
    <property type="component" value="Unassembled WGS sequence"/>
</dbReference>
<reference evidence="3" key="1">
    <citation type="submission" date="2021-02" db="EMBL/GenBank/DDBJ databases">
        <authorList>
            <person name="Nowell W R."/>
        </authorList>
    </citation>
    <scope>NUCLEOTIDE SEQUENCE</scope>
</reference>
<protein>
    <recommendedName>
        <fullName evidence="2">OTU domain-containing protein</fullName>
    </recommendedName>
</protein>
<evidence type="ECO:0000313" key="4">
    <source>
        <dbReference type="EMBL" id="CAF1297096.1"/>
    </source>
</evidence>
<evidence type="ECO:0000313" key="5">
    <source>
        <dbReference type="EMBL" id="CAF3715018.1"/>
    </source>
</evidence>
<dbReference type="CDD" id="cd22744">
    <property type="entry name" value="OTU"/>
    <property type="match status" value="1"/>
</dbReference>
<dbReference type="InterPro" id="IPR003323">
    <property type="entry name" value="OTU_dom"/>
</dbReference>
<dbReference type="PANTHER" id="PTHR12419">
    <property type="entry name" value="OTU DOMAIN CONTAINING PROTEIN"/>
    <property type="match status" value="1"/>
</dbReference>
<sequence length="348" mass="39756">MLYNTQISNVQNLYVLTEQPEVYSIVTIPSIPQNTIVSQLLYEPVQTFLNLPQQNLNILGVRNQYPFQPRIIRQTNERPLFASRHFSTLPTATQNSNGSYISTFTPQCSAPPEDDDSNKTEKPHETLISTYKGTPTPLSTVLRPVVQTRQQKSRQQTKPHSQKTEEENHDDLLDKNLAKTGYKRVVVDADGNCFFSAIAIELIDFFTKDREFRSIIKRRTLLDDNSLENSIILARMLRKLCYNEWKTNTEKYKAFIQNDSNKITNILDEAKKFRNDKYHSSELGDALPLTLANILGVRVKIITSIENCPIIDVSPDDHQTNCKNLPFISLAYNQSGEGHYDIAVKNTT</sequence>
<feature type="domain" description="OTU" evidence="2">
    <location>
        <begin position="182"/>
        <end position="346"/>
    </location>
</feature>
<dbReference type="PROSITE" id="PS50802">
    <property type="entry name" value="OTU"/>
    <property type="match status" value="1"/>
</dbReference>
<keyword evidence="7" id="KW-1185">Reference proteome</keyword>
<evidence type="ECO:0000313" key="3">
    <source>
        <dbReference type="EMBL" id="CAF0938140.1"/>
    </source>
</evidence>
<feature type="compositionally biased region" description="Basic residues" evidence="1">
    <location>
        <begin position="151"/>
        <end position="161"/>
    </location>
</feature>
<dbReference type="EMBL" id="CAJOBC010002090">
    <property type="protein sequence ID" value="CAF3715018.1"/>
    <property type="molecule type" value="Genomic_DNA"/>
</dbReference>
<dbReference type="EMBL" id="CAJNOQ010002090">
    <property type="protein sequence ID" value="CAF0938140.1"/>
    <property type="molecule type" value="Genomic_DNA"/>
</dbReference>